<organism evidence="2 3">
    <name type="scientific">Aspergillus lucknowensis</name>
    <dbReference type="NCBI Taxonomy" id="176173"/>
    <lineage>
        <taxon>Eukaryota</taxon>
        <taxon>Fungi</taxon>
        <taxon>Dikarya</taxon>
        <taxon>Ascomycota</taxon>
        <taxon>Pezizomycotina</taxon>
        <taxon>Eurotiomycetes</taxon>
        <taxon>Eurotiomycetidae</taxon>
        <taxon>Eurotiales</taxon>
        <taxon>Aspergillaceae</taxon>
        <taxon>Aspergillus</taxon>
        <taxon>Aspergillus subgen. Nidulantes</taxon>
    </lineage>
</organism>
<evidence type="ECO:0000256" key="1">
    <source>
        <dbReference type="SAM" id="MobiDB-lite"/>
    </source>
</evidence>
<reference evidence="2 3" key="1">
    <citation type="submission" date="2024-07" db="EMBL/GenBank/DDBJ databases">
        <title>Section-level genome sequencing and comparative genomics of Aspergillus sections Usti and Cavernicolus.</title>
        <authorList>
            <consortium name="Lawrence Berkeley National Laboratory"/>
            <person name="Nybo J.L."/>
            <person name="Vesth T.C."/>
            <person name="Theobald S."/>
            <person name="Frisvad J.C."/>
            <person name="Larsen T.O."/>
            <person name="Kjaerboelling I."/>
            <person name="Rothschild-Mancinelli K."/>
            <person name="Lyhne E.K."/>
            <person name="Kogle M.E."/>
            <person name="Barry K."/>
            <person name="Clum A."/>
            <person name="Na H."/>
            <person name="Ledsgaard L."/>
            <person name="Lin J."/>
            <person name="Lipzen A."/>
            <person name="Kuo A."/>
            <person name="Riley R."/>
            <person name="Mondo S."/>
            <person name="Labutti K."/>
            <person name="Haridas S."/>
            <person name="Pangalinan J."/>
            <person name="Salamov A.A."/>
            <person name="Simmons B.A."/>
            <person name="Magnuson J.K."/>
            <person name="Chen J."/>
            <person name="Drula E."/>
            <person name="Henrissat B."/>
            <person name="Wiebenga A."/>
            <person name="Lubbers R.J."/>
            <person name="Gomes A.C."/>
            <person name="Macurrencykelacurrency M.R."/>
            <person name="Stajich J."/>
            <person name="Grigoriev I.V."/>
            <person name="Mortensen U.H."/>
            <person name="De Vries R.P."/>
            <person name="Baker S.E."/>
            <person name="Andersen M.R."/>
        </authorList>
    </citation>
    <scope>NUCLEOTIDE SEQUENCE [LARGE SCALE GENOMIC DNA]</scope>
    <source>
        <strain evidence="2 3">CBS 449.75</strain>
    </source>
</reference>
<evidence type="ECO:0000313" key="3">
    <source>
        <dbReference type="Proteomes" id="UP001610432"/>
    </source>
</evidence>
<name>A0ABR4LCT3_9EURO</name>
<gene>
    <name evidence="2" type="ORF">BJX67DRAFT_298782</name>
</gene>
<comment type="caution">
    <text evidence="2">The sequence shown here is derived from an EMBL/GenBank/DDBJ whole genome shotgun (WGS) entry which is preliminary data.</text>
</comment>
<protein>
    <submittedName>
        <fullName evidence="2">Uncharacterized protein</fullName>
    </submittedName>
</protein>
<dbReference type="EMBL" id="JBFXLQ010000069">
    <property type="protein sequence ID" value="KAL2862358.1"/>
    <property type="molecule type" value="Genomic_DNA"/>
</dbReference>
<sequence>MGKFPRSLPALSRTTPRDGDRTRCPCVKVPKNRLHKLCGTIGARVCPPAFLCDLNNESDSYSRRNSFLGLSGRNTRTVLHNPFNPDSPIFGALALRIQTPAYWFFKTSSKDCASTPDTLFVGTPIVPLCPDNGRTLAFRGLWLPPPLRICFAAHYRSPELTPQTDCELSLQLPHRRLHR</sequence>
<dbReference type="GeneID" id="98142017"/>
<feature type="region of interest" description="Disordered" evidence="1">
    <location>
        <begin position="1"/>
        <end position="21"/>
    </location>
</feature>
<evidence type="ECO:0000313" key="2">
    <source>
        <dbReference type="EMBL" id="KAL2862358.1"/>
    </source>
</evidence>
<accession>A0ABR4LCT3</accession>
<proteinExistence type="predicted"/>
<dbReference type="RefSeq" id="XP_070881337.1">
    <property type="nucleotide sequence ID" value="XM_071026945.1"/>
</dbReference>
<keyword evidence="3" id="KW-1185">Reference proteome</keyword>
<dbReference type="Proteomes" id="UP001610432">
    <property type="component" value="Unassembled WGS sequence"/>
</dbReference>